<dbReference type="PROSITE" id="PS50931">
    <property type="entry name" value="HTH_LYSR"/>
    <property type="match status" value="1"/>
</dbReference>
<evidence type="ECO:0000259" key="5">
    <source>
        <dbReference type="PROSITE" id="PS50931"/>
    </source>
</evidence>
<dbReference type="GO" id="GO:0003677">
    <property type="term" value="F:DNA binding"/>
    <property type="evidence" value="ECO:0007669"/>
    <property type="project" value="UniProtKB-KW"/>
</dbReference>
<dbReference type="AlphaFoldDB" id="A0A974BLA5"/>
<keyword evidence="3" id="KW-0238">DNA-binding</keyword>
<dbReference type="GO" id="GO:0003700">
    <property type="term" value="F:DNA-binding transcription factor activity"/>
    <property type="evidence" value="ECO:0007669"/>
    <property type="project" value="InterPro"/>
</dbReference>
<keyword evidence="4" id="KW-0804">Transcription</keyword>
<keyword evidence="2" id="KW-0805">Transcription regulation</keyword>
<dbReference type="SUPFAM" id="SSF53850">
    <property type="entry name" value="Periplasmic binding protein-like II"/>
    <property type="match status" value="1"/>
</dbReference>
<proteinExistence type="inferred from homology"/>
<sequence length="295" mass="33416">MKVVELGSISKAADYCMYTQSAVSQIISGIESELNIILLNRSHAGVSLTTEGMQIFPFIKEIGLAYNELSDKVFNLLGTESGMIRIGSYSSISCHLLSPIIKAFCKEYPNIKFEILQGDYRKNENWISDGTVDIGFVALPTRSEFDITPFISDMMLALLPKDHHMSEYDRIPLSIFAEEPFVYLHQGTQKEVIEAFKANNITPRIEYRTEDDYVAMSMVESGLGISILSELVLYRTPYNIVIKETDPPLYRNLAVAKNSKRKTALIVQYFLDFLKEYPYTKTIESILASRLNIAQ</sequence>
<dbReference type="SUPFAM" id="SSF46785">
    <property type="entry name" value="Winged helix' DNA-binding domain"/>
    <property type="match status" value="1"/>
</dbReference>
<dbReference type="InterPro" id="IPR036390">
    <property type="entry name" value="WH_DNA-bd_sf"/>
</dbReference>
<feature type="domain" description="HTH lysR-type" evidence="5">
    <location>
        <begin position="1"/>
        <end position="49"/>
    </location>
</feature>
<dbReference type="PANTHER" id="PTHR30419:SF28">
    <property type="entry name" value="HTH-TYPE TRANSCRIPTIONAL REGULATOR BSDA"/>
    <property type="match status" value="1"/>
</dbReference>
<dbReference type="Pfam" id="PF03466">
    <property type="entry name" value="LysR_substrate"/>
    <property type="match status" value="1"/>
</dbReference>
<evidence type="ECO:0000313" key="7">
    <source>
        <dbReference type="Proteomes" id="UP000611629"/>
    </source>
</evidence>
<gene>
    <name evidence="6" type="ORF">HZF24_14005</name>
</gene>
<dbReference type="Proteomes" id="UP000611629">
    <property type="component" value="Unassembled WGS sequence"/>
</dbReference>
<evidence type="ECO:0000256" key="4">
    <source>
        <dbReference type="ARBA" id="ARBA00023163"/>
    </source>
</evidence>
<dbReference type="EMBL" id="JACBNQ010000019">
    <property type="protein sequence ID" value="NYB75258.1"/>
    <property type="molecule type" value="Genomic_DNA"/>
</dbReference>
<comment type="caution">
    <text evidence="6">The sequence shown here is derived from an EMBL/GenBank/DDBJ whole genome shotgun (WGS) entry which is preliminary data.</text>
</comment>
<accession>A0A974BLA5</accession>
<reference evidence="6" key="1">
    <citation type="submission" date="2020-07" db="EMBL/GenBank/DDBJ databases">
        <title>Genomic analysis of a strain of Sedimentibacter Hydroxybenzoicus DSM7310.</title>
        <authorList>
            <person name="Ma S."/>
        </authorList>
    </citation>
    <scope>NUCLEOTIDE SEQUENCE</scope>
    <source>
        <strain evidence="6">DSM 7310</strain>
    </source>
</reference>
<dbReference type="GO" id="GO:0005829">
    <property type="term" value="C:cytosol"/>
    <property type="evidence" value="ECO:0007669"/>
    <property type="project" value="TreeGrafter"/>
</dbReference>
<name>A0A974BLA5_SEDHY</name>
<evidence type="ECO:0000313" key="6">
    <source>
        <dbReference type="EMBL" id="NYB75258.1"/>
    </source>
</evidence>
<dbReference type="InterPro" id="IPR036388">
    <property type="entry name" value="WH-like_DNA-bd_sf"/>
</dbReference>
<dbReference type="InterPro" id="IPR000847">
    <property type="entry name" value="LysR_HTH_N"/>
</dbReference>
<evidence type="ECO:0000256" key="1">
    <source>
        <dbReference type="ARBA" id="ARBA00009437"/>
    </source>
</evidence>
<organism evidence="6 7">
    <name type="scientific">Sedimentibacter hydroxybenzoicus DSM 7310</name>
    <dbReference type="NCBI Taxonomy" id="1123245"/>
    <lineage>
        <taxon>Bacteria</taxon>
        <taxon>Bacillati</taxon>
        <taxon>Bacillota</taxon>
        <taxon>Tissierellia</taxon>
        <taxon>Sedimentibacter</taxon>
    </lineage>
</organism>
<evidence type="ECO:0000256" key="2">
    <source>
        <dbReference type="ARBA" id="ARBA00023015"/>
    </source>
</evidence>
<protein>
    <submittedName>
        <fullName evidence="6">LysR family transcriptional regulator</fullName>
    </submittedName>
</protein>
<dbReference type="Gene3D" id="3.40.190.290">
    <property type="match status" value="1"/>
</dbReference>
<dbReference type="PANTHER" id="PTHR30419">
    <property type="entry name" value="HTH-TYPE TRANSCRIPTIONAL REGULATOR YBHD"/>
    <property type="match status" value="1"/>
</dbReference>
<dbReference type="InterPro" id="IPR050950">
    <property type="entry name" value="HTH-type_LysR_regulators"/>
</dbReference>
<comment type="similarity">
    <text evidence="1">Belongs to the LysR transcriptional regulatory family.</text>
</comment>
<keyword evidence="7" id="KW-1185">Reference proteome</keyword>
<dbReference type="Gene3D" id="1.10.10.10">
    <property type="entry name" value="Winged helix-like DNA-binding domain superfamily/Winged helix DNA-binding domain"/>
    <property type="match status" value="1"/>
</dbReference>
<dbReference type="InterPro" id="IPR005119">
    <property type="entry name" value="LysR_subst-bd"/>
</dbReference>
<dbReference type="CDD" id="cd05466">
    <property type="entry name" value="PBP2_LTTR_substrate"/>
    <property type="match status" value="1"/>
</dbReference>
<dbReference type="Pfam" id="PF00126">
    <property type="entry name" value="HTH_1"/>
    <property type="match status" value="1"/>
</dbReference>
<evidence type="ECO:0000256" key="3">
    <source>
        <dbReference type="ARBA" id="ARBA00023125"/>
    </source>
</evidence>